<protein>
    <submittedName>
        <fullName evidence="1">YMD2-like protein</fullName>
    </submittedName>
</protein>
<dbReference type="Proteomes" id="UP001164746">
    <property type="component" value="Chromosome 10"/>
</dbReference>
<proteinExistence type="predicted"/>
<reference evidence="1" key="1">
    <citation type="submission" date="2022-11" db="EMBL/GenBank/DDBJ databases">
        <title>Centuries of genome instability and evolution in soft-shell clam transmissible cancer (bioRxiv).</title>
        <authorList>
            <person name="Hart S.F.M."/>
            <person name="Yonemitsu M.A."/>
            <person name="Giersch R.M."/>
            <person name="Beal B.F."/>
            <person name="Arriagada G."/>
            <person name="Davis B.W."/>
            <person name="Ostrander E.A."/>
            <person name="Goff S.P."/>
            <person name="Metzger M.J."/>
        </authorList>
    </citation>
    <scope>NUCLEOTIDE SEQUENCE</scope>
    <source>
        <strain evidence="1">MELC-2E11</strain>
        <tissue evidence="1">Siphon/mantle</tissue>
    </source>
</reference>
<name>A0ABY7F565_MYAAR</name>
<keyword evidence="2" id="KW-1185">Reference proteome</keyword>
<accession>A0ABY7F565</accession>
<gene>
    <name evidence="1" type="ORF">MAR_031336</name>
</gene>
<evidence type="ECO:0000313" key="2">
    <source>
        <dbReference type="Proteomes" id="UP001164746"/>
    </source>
</evidence>
<dbReference type="EMBL" id="CP111021">
    <property type="protein sequence ID" value="WAR16742.1"/>
    <property type="molecule type" value="Genomic_DNA"/>
</dbReference>
<evidence type="ECO:0000313" key="1">
    <source>
        <dbReference type="EMBL" id="WAR16742.1"/>
    </source>
</evidence>
<organism evidence="1 2">
    <name type="scientific">Mya arenaria</name>
    <name type="common">Soft-shell clam</name>
    <dbReference type="NCBI Taxonomy" id="6604"/>
    <lineage>
        <taxon>Eukaryota</taxon>
        <taxon>Metazoa</taxon>
        <taxon>Spiralia</taxon>
        <taxon>Lophotrochozoa</taxon>
        <taxon>Mollusca</taxon>
        <taxon>Bivalvia</taxon>
        <taxon>Autobranchia</taxon>
        <taxon>Heteroconchia</taxon>
        <taxon>Euheterodonta</taxon>
        <taxon>Imparidentia</taxon>
        <taxon>Neoheterodontei</taxon>
        <taxon>Myida</taxon>
        <taxon>Myoidea</taxon>
        <taxon>Myidae</taxon>
        <taxon>Mya</taxon>
    </lineage>
</organism>
<sequence>MDDADSPGVVDPNGTNNGLFLRNKLIAGSASLDMQGCIFHYLFDMSRFLLNEVDLKIKLYRSPIEFCLCAADAVPYQLVIEDIYILARKIRVNPAVIFGHSKILEKQNALYPYNKVEVKSVSIAAGSTTYSWDNMYQGRRPNKLIVGFVKSKAVSGNIGTNPFNFENCSIQQITVYCDGLPVGSNPLKLDFSASGTSTIRAYTNLLLSSGKWRQDEGNQLDRSHFIAGSTLFVFELEPDFSHHGEYLSLMKSGNVRLDVVFKNPLSEPMSCIVYSEGPGYFEVNKERDIILS</sequence>